<dbReference type="Proteomes" id="UP000230066">
    <property type="component" value="Unassembled WGS sequence"/>
</dbReference>
<gene>
    <name evidence="1" type="ORF">D915_010944</name>
</gene>
<keyword evidence="2" id="KW-1185">Reference proteome</keyword>
<dbReference type="AlphaFoldDB" id="A0A4E0QV01"/>
<evidence type="ECO:0000313" key="1">
    <source>
        <dbReference type="EMBL" id="THD18449.1"/>
    </source>
</evidence>
<dbReference type="EMBL" id="JXXN02011561">
    <property type="protein sequence ID" value="THD18449.1"/>
    <property type="molecule type" value="Genomic_DNA"/>
</dbReference>
<reference evidence="1" key="1">
    <citation type="submission" date="2019-03" db="EMBL/GenBank/DDBJ databases">
        <title>Improved annotation for the trematode Fasciola hepatica.</title>
        <authorList>
            <person name="Choi Y.-J."/>
            <person name="Martin J."/>
            <person name="Mitreva M."/>
        </authorList>
    </citation>
    <scope>NUCLEOTIDE SEQUENCE [LARGE SCALE GENOMIC DNA]</scope>
</reference>
<protein>
    <submittedName>
        <fullName evidence="1">Uncharacterized protein</fullName>
    </submittedName>
</protein>
<sequence>MKTVSICEVISDTFDKMDLKLHFGYGGCHEEFQMILNGTIKFYFFLKMTDTDFSDDCLSTSATNFNHLIQKGIEFIWHEILESHQNQRSCNKTQCSVLQTEFRVSRSQKEGNTKVCQGKTNFY</sequence>
<name>A0A4E0QV01_FASHE</name>
<proteinExistence type="predicted"/>
<evidence type="ECO:0000313" key="2">
    <source>
        <dbReference type="Proteomes" id="UP000230066"/>
    </source>
</evidence>
<comment type="caution">
    <text evidence="1">The sequence shown here is derived from an EMBL/GenBank/DDBJ whole genome shotgun (WGS) entry which is preliminary data.</text>
</comment>
<accession>A0A4E0QV01</accession>
<organism evidence="1 2">
    <name type="scientific">Fasciola hepatica</name>
    <name type="common">Liver fluke</name>
    <dbReference type="NCBI Taxonomy" id="6192"/>
    <lineage>
        <taxon>Eukaryota</taxon>
        <taxon>Metazoa</taxon>
        <taxon>Spiralia</taxon>
        <taxon>Lophotrochozoa</taxon>
        <taxon>Platyhelminthes</taxon>
        <taxon>Trematoda</taxon>
        <taxon>Digenea</taxon>
        <taxon>Plagiorchiida</taxon>
        <taxon>Echinostomata</taxon>
        <taxon>Echinostomatoidea</taxon>
        <taxon>Fasciolidae</taxon>
        <taxon>Fasciola</taxon>
    </lineage>
</organism>